<organism evidence="4 5">
    <name type="scientific">Cupriavidus metallidurans</name>
    <dbReference type="NCBI Taxonomy" id="119219"/>
    <lineage>
        <taxon>Bacteria</taxon>
        <taxon>Pseudomonadati</taxon>
        <taxon>Pseudomonadota</taxon>
        <taxon>Betaproteobacteria</taxon>
        <taxon>Burkholderiales</taxon>
        <taxon>Burkholderiaceae</taxon>
        <taxon>Cupriavidus</taxon>
    </lineage>
</organism>
<evidence type="ECO:0000256" key="1">
    <source>
        <dbReference type="ARBA" id="ARBA00005254"/>
    </source>
</evidence>
<dbReference type="Proteomes" id="UP000253772">
    <property type="component" value="Chromosome c2"/>
</dbReference>
<evidence type="ECO:0000313" key="5">
    <source>
        <dbReference type="Proteomes" id="UP000253772"/>
    </source>
</evidence>
<dbReference type="PANTHER" id="PTHR43802">
    <property type="entry name" value="ENOYL-COA HYDRATASE"/>
    <property type="match status" value="1"/>
</dbReference>
<dbReference type="CDD" id="cd06558">
    <property type="entry name" value="crotonase-like"/>
    <property type="match status" value="1"/>
</dbReference>
<dbReference type="EMBL" id="CP037901">
    <property type="protein sequence ID" value="QBP13310.1"/>
    <property type="molecule type" value="Genomic_DNA"/>
</dbReference>
<sequence>MTPPNASSTASSTASSAVSSTSGQDSLQVTRDGHVVQVLIRRPPHNHLDPAFVGLLADTLEQLDGDDECRAIVLAAEGKSFCAGADFSGQQASSSVSRDPSPFYKQAMRLFRTRKPIVAAVHGAAVGAGVGLSLVADFRVTCPEARFSVNFNRLGFHPGFGLSLTLPRLIGVQQASLLLYTGRRIDGETAVRIGLADELVPADQVLARAHALATEIAISAPLAVESTRAALREGLADAIYAANQKELAIQLTQFPTEDFREGVAAMAERRPPNFRRR</sequence>
<dbReference type="InterPro" id="IPR029045">
    <property type="entry name" value="ClpP/crotonase-like_dom_sf"/>
</dbReference>
<keyword evidence="4" id="KW-0413">Isomerase</keyword>
<feature type="compositionally biased region" description="Low complexity" evidence="3">
    <location>
        <begin position="1"/>
        <end position="22"/>
    </location>
</feature>
<dbReference type="InterPro" id="IPR001753">
    <property type="entry name" value="Enoyl-CoA_hydra/iso"/>
</dbReference>
<gene>
    <name evidence="4" type="ORF">DDF84_027140</name>
</gene>
<dbReference type="RefSeq" id="WP_024569998.1">
    <property type="nucleotide sequence ID" value="NZ_CP037901.1"/>
</dbReference>
<evidence type="ECO:0000313" key="4">
    <source>
        <dbReference type="EMBL" id="QBP13310.1"/>
    </source>
</evidence>
<dbReference type="InterPro" id="IPR018376">
    <property type="entry name" value="Enoyl-CoA_hyd/isom_CS"/>
</dbReference>
<evidence type="ECO:0000256" key="3">
    <source>
        <dbReference type="SAM" id="MobiDB-lite"/>
    </source>
</evidence>
<dbReference type="PROSITE" id="PS00166">
    <property type="entry name" value="ENOYL_COA_HYDRATASE"/>
    <property type="match status" value="1"/>
</dbReference>
<dbReference type="SUPFAM" id="SSF52096">
    <property type="entry name" value="ClpP/crotonase"/>
    <property type="match status" value="1"/>
</dbReference>
<reference evidence="4 5" key="1">
    <citation type="submission" date="2019-03" db="EMBL/GenBank/DDBJ databases">
        <title>Comparative insights into the high quality Complete genome sequence of highly metal resistant Cupriavidus metallidurans strain BS1 isolated from a gold-copper mine.</title>
        <authorList>
            <person name="Mazhar H.S."/>
            <person name="Rensing C."/>
        </authorList>
    </citation>
    <scope>NUCLEOTIDE SEQUENCE [LARGE SCALE GENOMIC DNA]</scope>
    <source>
        <strain evidence="4 5">BS1</strain>
    </source>
</reference>
<dbReference type="PANTHER" id="PTHR43802:SF1">
    <property type="entry name" value="IP11341P-RELATED"/>
    <property type="match status" value="1"/>
</dbReference>
<name>A0A482J2R6_9BURK</name>
<protein>
    <submittedName>
        <fullName evidence="4">Enoyl-CoA hydratase/isomerase family protein</fullName>
    </submittedName>
</protein>
<dbReference type="OrthoDB" id="9807606at2"/>
<dbReference type="AlphaFoldDB" id="A0A482J2R6"/>
<dbReference type="GO" id="GO:0016853">
    <property type="term" value="F:isomerase activity"/>
    <property type="evidence" value="ECO:0007669"/>
    <property type="project" value="UniProtKB-KW"/>
</dbReference>
<comment type="similarity">
    <text evidence="1 2">Belongs to the enoyl-CoA hydratase/isomerase family.</text>
</comment>
<evidence type="ECO:0000256" key="2">
    <source>
        <dbReference type="RuleBase" id="RU003707"/>
    </source>
</evidence>
<dbReference type="Gene3D" id="3.90.226.10">
    <property type="entry name" value="2-enoyl-CoA Hydratase, Chain A, domain 1"/>
    <property type="match status" value="1"/>
</dbReference>
<accession>A0A482J2R6</accession>
<dbReference type="Pfam" id="PF00378">
    <property type="entry name" value="ECH_1"/>
    <property type="match status" value="1"/>
</dbReference>
<proteinExistence type="inferred from homology"/>
<feature type="region of interest" description="Disordered" evidence="3">
    <location>
        <begin position="1"/>
        <end position="29"/>
    </location>
</feature>